<sequence length="76" mass="8845">MHVAQTSEPRLGKPICGIRFPYAAAVTPNQCKLCSAALRLDEHYHVERKQRFKRLITYDVKGLLRILFRSNYKKAK</sequence>
<dbReference type="AlphaFoldDB" id="A0A8J9V3J3"/>
<organism evidence="1 2">
    <name type="scientific">Brenthis ino</name>
    <name type="common">lesser marbled fritillary</name>
    <dbReference type="NCBI Taxonomy" id="405034"/>
    <lineage>
        <taxon>Eukaryota</taxon>
        <taxon>Metazoa</taxon>
        <taxon>Ecdysozoa</taxon>
        <taxon>Arthropoda</taxon>
        <taxon>Hexapoda</taxon>
        <taxon>Insecta</taxon>
        <taxon>Pterygota</taxon>
        <taxon>Neoptera</taxon>
        <taxon>Endopterygota</taxon>
        <taxon>Lepidoptera</taxon>
        <taxon>Glossata</taxon>
        <taxon>Ditrysia</taxon>
        <taxon>Papilionoidea</taxon>
        <taxon>Nymphalidae</taxon>
        <taxon>Heliconiinae</taxon>
        <taxon>Argynnini</taxon>
        <taxon>Brenthis</taxon>
    </lineage>
</organism>
<proteinExistence type="predicted"/>
<gene>
    <name evidence="1" type="ORF">BINO364_LOCUS10284</name>
</gene>
<evidence type="ECO:0000313" key="1">
    <source>
        <dbReference type="EMBL" id="CAH0724592.1"/>
    </source>
</evidence>
<reference evidence="1" key="1">
    <citation type="submission" date="2021-12" db="EMBL/GenBank/DDBJ databases">
        <authorList>
            <person name="Martin H S."/>
        </authorList>
    </citation>
    <scope>NUCLEOTIDE SEQUENCE</scope>
</reference>
<dbReference type="Proteomes" id="UP000838878">
    <property type="component" value="Chromosome 4"/>
</dbReference>
<keyword evidence="2" id="KW-1185">Reference proteome</keyword>
<dbReference type="EMBL" id="OV170224">
    <property type="protein sequence ID" value="CAH0724592.1"/>
    <property type="molecule type" value="Genomic_DNA"/>
</dbReference>
<feature type="non-terminal residue" evidence="1">
    <location>
        <position position="76"/>
    </location>
</feature>
<evidence type="ECO:0000313" key="2">
    <source>
        <dbReference type="Proteomes" id="UP000838878"/>
    </source>
</evidence>
<protein>
    <submittedName>
        <fullName evidence="1">Uncharacterized protein</fullName>
    </submittedName>
</protein>
<name>A0A8J9V3J3_9NEOP</name>
<accession>A0A8J9V3J3</accession>